<dbReference type="InterPro" id="IPR014001">
    <property type="entry name" value="Helicase_ATP-bd"/>
</dbReference>
<protein>
    <submittedName>
        <fullName evidence="3">Helicase SNF2</fullName>
    </submittedName>
</protein>
<keyword evidence="1" id="KW-0378">Hydrolase</keyword>
<name>A0A1S1LKT5_MYCCH</name>
<dbReference type="Pfam" id="PF00271">
    <property type="entry name" value="Helicase_C"/>
    <property type="match status" value="1"/>
</dbReference>
<evidence type="ECO:0000256" key="1">
    <source>
        <dbReference type="ARBA" id="ARBA00022801"/>
    </source>
</evidence>
<dbReference type="Pfam" id="PF00176">
    <property type="entry name" value="SNF2-rel_dom"/>
    <property type="match status" value="1"/>
</dbReference>
<proteinExistence type="predicted"/>
<dbReference type="GO" id="GO:0031297">
    <property type="term" value="P:replication fork processing"/>
    <property type="evidence" value="ECO:0007669"/>
    <property type="project" value="TreeGrafter"/>
</dbReference>
<dbReference type="InterPro" id="IPR027417">
    <property type="entry name" value="P-loop_NTPase"/>
</dbReference>
<dbReference type="Proteomes" id="UP000180043">
    <property type="component" value="Unassembled WGS sequence"/>
</dbReference>
<dbReference type="CDD" id="cd18793">
    <property type="entry name" value="SF2_C_SNF"/>
    <property type="match status" value="1"/>
</dbReference>
<dbReference type="GO" id="GO:0016787">
    <property type="term" value="F:hydrolase activity"/>
    <property type="evidence" value="ECO:0007669"/>
    <property type="project" value="UniProtKB-KW"/>
</dbReference>
<dbReference type="Gene3D" id="3.40.50.300">
    <property type="entry name" value="P-loop containing nucleotide triphosphate hydrolases"/>
    <property type="match status" value="1"/>
</dbReference>
<dbReference type="EMBL" id="MLIQ01000014">
    <property type="protein sequence ID" value="OHU57062.1"/>
    <property type="molecule type" value="Genomic_DNA"/>
</dbReference>
<evidence type="ECO:0000313" key="3">
    <source>
        <dbReference type="EMBL" id="OHU57062.1"/>
    </source>
</evidence>
<dbReference type="PANTHER" id="PTHR45766">
    <property type="entry name" value="DNA ANNEALING HELICASE AND ENDONUCLEASE ZRANB3 FAMILY MEMBER"/>
    <property type="match status" value="1"/>
</dbReference>
<dbReference type="GO" id="GO:0005524">
    <property type="term" value="F:ATP binding"/>
    <property type="evidence" value="ECO:0007669"/>
    <property type="project" value="InterPro"/>
</dbReference>
<reference evidence="3 4" key="1">
    <citation type="submission" date="2016-10" db="EMBL/GenBank/DDBJ databases">
        <title>Evaluation of Human, Veterinary and Environmental Mycobacterium chelonae Isolates by Core Genome Phylogenomic Analysis, Targeted Gene Comparison, and Anti-microbial Susceptibility Patterns: A Tale of Mistaken Identities.</title>
        <authorList>
            <person name="Fogelson S.B."/>
            <person name="Camus A.C."/>
            <person name="Lorenz W."/>
            <person name="Vasireddy R."/>
            <person name="Vasireddy S."/>
            <person name="Smith T."/>
            <person name="Brown-Elliott B.A."/>
            <person name="Wallace R.J.Jr."/>
            <person name="Hasan N.A."/>
            <person name="Reischl U."/>
            <person name="Sanchez S."/>
        </authorList>
    </citation>
    <scope>NUCLEOTIDE SEQUENCE [LARGE SCALE GENOMIC DNA]</scope>
    <source>
        <strain evidence="3 4">15515</strain>
    </source>
</reference>
<accession>A0A1S1LKT5</accession>
<comment type="caution">
    <text evidence="3">The sequence shown here is derived from an EMBL/GenBank/DDBJ whole genome shotgun (WGS) entry which is preliminary data.</text>
</comment>
<dbReference type="PROSITE" id="PS51192">
    <property type="entry name" value="HELICASE_ATP_BIND_1"/>
    <property type="match status" value="1"/>
</dbReference>
<keyword evidence="3" id="KW-0067">ATP-binding</keyword>
<dbReference type="RefSeq" id="WP_070947437.1">
    <property type="nucleotide sequence ID" value="NZ_MLIQ01000014.1"/>
</dbReference>
<dbReference type="InterPro" id="IPR038718">
    <property type="entry name" value="SNF2-like_sf"/>
</dbReference>
<organism evidence="3 4">
    <name type="scientific">Mycobacteroides chelonae</name>
    <name type="common">Mycobacterium chelonae</name>
    <dbReference type="NCBI Taxonomy" id="1774"/>
    <lineage>
        <taxon>Bacteria</taxon>
        <taxon>Bacillati</taxon>
        <taxon>Actinomycetota</taxon>
        <taxon>Actinomycetes</taxon>
        <taxon>Mycobacteriales</taxon>
        <taxon>Mycobacteriaceae</taxon>
        <taxon>Mycobacteroides</taxon>
    </lineage>
</organism>
<dbReference type="GO" id="GO:0006281">
    <property type="term" value="P:DNA repair"/>
    <property type="evidence" value="ECO:0007669"/>
    <property type="project" value="TreeGrafter"/>
</dbReference>
<dbReference type="SMART" id="SM00487">
    <property type="entry name" value="DEXDc"/>
    <property type="match status" value="1"/>
</dbReference>
<dbReference type="GO" id="GO:0004386">
    <property type="term" value="F:helicase activity"/>
    <property type="evidence" value="ECO:0007669"/>
    <property type="project" value="UniProtKB-KW"/>
</dbReference>
<evidence type="ECO:0000313" key="4">
    <source>
        <dbReference type="Proteomes" id="UP000180043"/>
    </source>
</evidence>
<gene>
    <name evidence="3" type="ORF">BKG82_12785</name>
</gene>
<dbReference type="InterPro" id="IPR000330">
    <property type="entry name" value="SNF2_N"/>
</dbReference>
<feature type="domain" description="Helicase ATP-binding" evidence="2">
    <location>
        <begin position="117"/>
        <end position="279"/>
    </location>
</feature>
<dbReference type="InterPro" id="IPR049730">
    <property type="entry name" value="SNF2/RAD54-like_C"/>
</dbReference>
<dbReference type="Gene3D" id="3.40.50.10810">
    <property type="entry name" value="Tandem AAA-ATPase domain"/>
    <property type="match status" value="1"/>
</dbReference>
<evidence type="ECO:0000259" key="2">
    <source>
        <dbReference type="PROSITE" id="PS51192"/>
    </source>
</evidence>
<sequence>MSTVGTIRRQKHWWIISAEPHVMMRLKRVLPGVEIAKTESLAVTATEEMAQEIEWVLQRWSFDMTDADRAELAAHAHAANERELLVARLQAGTGFLTPGPGWLTPALPPRDYQRLATDLVRTVGSTLIVDELGLGKTFMSLALLEDPAARPAVAVTRTALPGQWLRELGKFYPQLSGVELKTTDPKKELRRIFKGGEQVAYDLVVMNYAKLANLGPALADHVRTVIFDEIQELRRTGSFKYDGAEQLVSKGVTVCGLSATPVYNYGGEMYSVMNIVRPGCLGTREEFLREWSGSDSPGSSDAKVRIKNPAALRSHLTRQGLFLRRTRADVGIKLPAIESIEQFVPSDSSVLNELSGNAIEMARLILSTDASNSARWQASGDLDWRLRQATGVSKAPFVADFVRMLLSSEEKVLLLGWHRSVYDIWMERLKEFKPVMYTGTESSNAKDQSVEAFTKGDARVLIMSLRSGAGLDGLQDVCSTLVFGELDWSPGVHRQAIGRLGRPGQTRGVLAYFCVTNDGSDPVILDTLNIKSMESDKLIEPDAHHGTAQPAAQPNHIRRLAESIVAAAANQAPVRRSA</sequence>
<keyword evidence="3" id="KW-0347">Helicase</keyword>
<keyword evidence="3" id="KW-0547">Nucleotide-binding</keyword>
<dbReference type="AlphaFoldDB" id="A0A1S1LKT5"/>
<dbReference type="SUPFAM" id="SSF52540">
    <property type="entry name" value="P-loop containing nucleoside triphosphate hydrolases"/>
    <property type="match status" value="2"/>
</dbReference>
<dbReference type="PANTHER" id="PTHR45766:SF6">
    <property type="entry name" value="SWI_SNF-RELATED MATRIX-ASSOCIATED ACTIN-DEPENDENT REGULATOR OF CHROMATIN SUBFAMILY A-LIKE PROTEIN 1"/>
    <property type="match status" value="1"/>
</dbReference>
<dbReference type="InterPro" id="IPR001650">
    <property type="entry name" value="Helicase_C-like"/>
</dbReference>